<dbReference type="InterPro" id="IPR036010">
    <property type="entry name" value="2Fe-2S_ferredoxin-like_sf"/>
</dbReference>
<dbReference type="Proteomes" id="UP000501130">
    <property type="component" value="Chromosome"/>
</dbReference>
<keyword evidence="3" id="KW-1185">Reference proteome</keyword>
<dbReference type="InterPro" id="IPR001041">
    <property type="entry name" value="2Fe-2S_ferredoxin-type"/>
</dbReference>
<proteinExistence type="predicted"/>
<dbReference type="InterPro" id="IPR012675">
    <property type="entry name" value="Beta-grasp_dom_sf"/>
</dbReference>
<evidence type="ECO:0000313" key="3">
    <source>
        <dbReference type="Proteomes" id="UP000501130"/>
    </source>
</evidence>
<accession>A0ABX6N3U9</accession>
<evidence type="ECO:0000313" key="2">
    <source>
        <dbReference type="EMBL" id="QJR28908.1"/>
    </source>
</evidence>
<organism evidence="2 3">
    <name type="scientific">Limnobacter profundi</name>
    <dbReference type="NCBI Taxonomy" id="2732163"/>
    <lineage>
        <taxon>Bacteria</taxon>
        <taxon>Pseudomonadati</taxon>
        <taxon>Pseudomonadota</taxon>
        <taxon>Betaproteobacteria</taxon>
        <taxon>Burkholderiales</taxon>
        <taxon>Burkholderiaceae</taxon>
        <taxon>Limnobacter</taxon>
    </lineage>
</organism>
<dbReference type="PROSITE" id="PS51085">
    <property type="entry name" value="2FE2S_FER_2"/>
    <property type="match status" value="1"/>
</dbReference>
<dbReference type="PROSITE" id="PS00197">
    <property type="entry name" value="2FE2S_FER_1"/>
    <property type="match status" value="1"/>
</dbReference>
<name>A0ABX6N3U9_9BURK</name>
<dbReference type="Gene3D" id="3.10.20.30">
    <property type="match status" value="1"/>
</dbReference>
<dbReference type="RefSeq" id="WP_008250732.1">
    <property type="nucleotide sequence ID" value="NZ_CP053084.1"/>
</dbReference>
<sequence>MHRVAIQNTKEEYTCSSEDNLLKGMEQLNRKGIPVGCRGGGCGVCRVRIESGEYRTLKMSRQHVTAEEQAQGVVLACRCFPLTDLELSAIGKMEKCIAKHFAKQPMHT</sequence>
<feature type="domain" description="2Fe-2S ferredoxin-type" evidence="1">
    <location>
        <begin position="2"/>
        <end position="93"/>
    </location>
</feature>
<dbReference type="EMBL" id="CP053084">
    <property type="protein sequence ID" value="QJR28908.1"/>
    <property type="molecule type" value="Genomic_DNA"/>
</dbReference>
<dbReference type="InterPro" id="IPR006058">
    <property type="entry name" value="2Fe2S_fd_BS"/>
</dbReference>
<dbReference type="SUPFAM" id="SSF54292">
    <property type="entry name" value="2Fe-2S ferredoxin-like"/>
    <property type="match status" value="1"/>
</dbReference>
<protein>
    <submittedName>
        <fullName evidence="2">2Fe-2S iron-sulfur cluster binding domain-containing protein</fullName>
    </submittedName>
</protein>
<dbReference type="Pfam" id="PF00111">
    <property type="entry name" value="Fer2"/>
    <property type="match status" value="1"/>
</dbReference>
<evidence type="ECO:0000259" key="1">
    <source>
        <dbReference type="PROSITE" id="PS51085"/>
    </source>
</evidence>
<reference evidence="2 3" key="1">
    <citation type="submission" date="2020-05" db="EMBL/GenBank/DDBJ databases">
        <title>Compete genome of Limnobacter sp. SAORIC-580.</title>
        <authorList>
            <person name="Song J."/>
            <person name="Cho J.-C."/>
        </authorList>
    </citation>
    <scope>NUCLEOTIDE SEQUENCE [LARGE SCALE GENOMIC DNA]</scope>
    <source>
        <strain evidence="2 3">SAORIC-580</strain>
    </source>
</reference>
<gene>
    <name evidence="2" type="ORF">HKT17_03875</name>
</gene>